<keyword evidence="2" id="KW-1185">Reference proteome</keyword>
<dbReference type="AlphaFoldDB" id="V4AEI8"/>
<evidence type="ECO:0000313" key="1">
    <source>
        <dbReference type="EMBL" id="ESO91766.1"/>
    </source>
</evidence>
<dbReference type="Proteomes" id="UP000030746">
    <property type="component" value="Unassembled WGS sequence"/>
</dbReference>
<dbReference type="EMBL" id="KB202199">
    <property type="protein sequence ID" value="ESO91766.1"/>
    <property type="molecule type" value="Genomic_DNA"/>
</dbReference>
<sequence length="327" mass="37316">MPLTPKEKMERFRKKVKEDLLKYERILEKDRLRKLNKRQEMSLNELILLRQRNVEAIKKHRKSANLKKVSSAAENKSAPIVKFPFKSPQSLGKAKHRVLNNLPNSPNKWAEVIKQIASDISDIPPPCEVQTSTEFADVASSLNTKTVVLHCPAGDIGSSKTELDMSWINRVPVPQMISVHRVTTVAQYVIDTQTYVLAEKTRHYVLGNGNCDAVSADDVPTEQVGGMLTIVNEHWYAVYWREYDYWIIGRALSTTDTGRYKFQFNHQTTQDVNQFKDGGDVDEADKNSIFYELTELPKPLSSTRTTELKISDADLKTIFSKFLQLSI</sequence>
<dbReference type="RefSeq" id="XP_009057438.1">
    <property type="nucleotide sequence ID" value="XM_009059190.1"/>
</dbReference>
<dbReference type="KEGG" id="lgi:LOTGIDRAFT_163124"/>
<dbReference type="CTD" id="20239262"/>
<protein>
    <submittedName>
        <fullName evidence="1">Uncharacterized protein</fullName>
    </submittedName>
</protein>
<proteinExistence type="predicted"/>
<reference evidence="1 2" key="1">
    <citation type="journal article" date="2013" name="Nature">
        <title>Insights into bilaterian evolution from three spiralian genomes.</title>
        <authorList>
            <person name="Simakov O."/>
            <person name="Marletaz F."/>
            <person name="Cho S.J."/>
            <person name="Edsinger-Gonzales E."/>
            <person name="Havlak P."/>
            <person name="Hellsten U."/>
            <person name="Kuo D.H."/>
            <person name="Larsson T."/>
            <person name="Lv J."/>
            <person name="Arendt D."/>
            <person name="Savage R."/>
            <person name="Osoegawa K."/>
            <person name="de Jong P."/>
            <person name="Grimwood J."/>
            <person name="Chapman J.A."/>
            <person name="Shapiro H."/>
            <person name="Aerts A."/>
            <person name="Otillar R.P."/>
            <person name="Terry A.Y."/>
            <person name="Boore J.L."/>
            <person name="Grigoriev I.V."/>
            <person name="Lindberg D.R."/>
            <person name="Seaver E.C."/>
            <person name="Weisblat D.A."/>
            <person name="Putnam N.H."/>
            <person name="Rokhsar D.S."/>
        </authorList>
    </citation>
    <scope>NUCLEOTIDE SEQUENCE [LARGE SCALE GENOMIC DNA]</scope>
</reference>
<evidence type="ECO:0000313" key="2">
    <source>
        <dbReference type="Proteomes" id="UP000030746"/>
    </source>
</evidence>
<name>V4AEI8_LOTGI</name>
<accession>V4AEI8</accession>
<dbReference type="HOGENOM" id="CLU_850691_0_0_1"/>
<gene>
    <name evidence="1" type="ORF">LOTGIDRAFT_163124</name>
</gene>
<organism evidence="1 2">
    <name type="scientific">Lottia gigantea</name>
    <name type="common">Giant owl limpet</name>
    <dbReference type="NCBI Taxonomy" id="225164"/>
    <lineage>
        <taxon>Eukaryota</taxon>
        <taxon>Metazoa</taxon>
        <taxon>Spiralia</taxon>
        <taxon>Lophotrochozoa</taxon>
        <taxon>Mollusca</taxon>
        <taxon>Gastropoda</taxon>
        <taxon>Patellogastropoda</taxon>
        <taxon>Lottioidea</taxon>
        <taxon>Lottiidae</taxon>
        <taxon>Lottia</taxon>
    </lineage>
</organism>
<dbReference type="GeneID" id="20239262"/>